<feature type="compositionally biased region" description="Basic and acidic residues" evidence="1">
    <location>
        <begin position="1"/>
        <end position="37"/>
    </location>
</feature>
<evidence type="ECO:0000313" key="3">
    <source>
        <dbReference type="EMBL" id="CAF9923438.1"/>
    </source>
</evidence>
<keyword evidence="2" id="KW-1133">Transmembrane helix</keyword>
<dbReference type="SUPFAM" id="SSF89372">
    <property type="entry name" value="Fucose-specific lectin"/>
    <property type="match status" value="1"/>
</dbReference>
<dbReference type="Proteomes" id="UP000664521">
    <property type="component" value="Unassembled WGS sequence"/>
</dbReference>
<reference evidence="3" key="1">
    <citation type="submission" date="2021-03" db="EMBL/GenBank/DDBJ databases">
        <authorList>
            <person name="Tagirdzhanova G."/>
        </authorList>
    </citation>
    <scope>NUCLEOTIDE SEQUENCE</scope>
</reference>
<name>A0A8H3ILK0_9LECA</name>
<dbReference type="OrthoDB" id="5426778at2759"/>
<dbReference type="AlphaFoldDB" id="A0A8H3ILK0"/>
<gene>
    <name evidence="3" type="ORF">HETSPECPRED_005324</name>
</gene>
<keyword evidence="2" id="KW-0472">Membrane</keyword>
<organism evidence="3 4">
    <name type="scientific">Heterodermia speciosa</name>
    <dbReference type="NCBI Taxonomy" id="116794"/>
    <lineage>
        <taxon>Eukaryota</taxon>
        <taxon>Fungi</taxon>
        <taxon>Dikarya</taxon>
        <taxon>Ascomycota</taxon>
        <taxon>Pezizomycotina</taxon>
        <taxon>Lecanoromycetes</taxon>
        <taxon>OSLEUM clade</taxon>
        <taxon>Lecanoromycetidae</taxon>
        <taxon>Caliciales</taxon>
        <taxon>Physciaceae</taxon>
        <taxon>Heterodermia</taxon>
    </lineage>
</organism>
<dbReference type="EMBL" id="CAJPDS010000033">
    <property type="protein sequence ID" value="CAF9923438.1"/>
    <property type="molecule type" value="Genomic_DNA"/>
</dbReference>
<keyword evidence="4" id="KW-1185">Reference proteome</keyword>
<feature type="transmembrane region" description="Helical" evidence="2">
    <location>
        <begin position="146"/>
        <end position="169"/>
    </location>
</feature>
<protein>
    <recommendedName>
        <fullName evidence="5">Fucose-specific lectin</fullName>
    </recommendedName>
</protein>
<feature type="region of interest" description="Disordered" evidence="1">
    <location>
        <begin position="555"/>
        <end position="590"/>
    </location>
</feature>
<keyword evidence="2" id="KW-0812">Transmembrane</keyword>
<evidence type="ECO:0000256" key="1">
    <source>
        <dbReference type="SAM" id="MobiDB-lite"/>
    </source>
</evidence>
<feature type="region of interest" description="Disordered" evidence="1">
    <location>
        <begin position="63"/>
        <end position="82"/>
    </location>
</feature>
<evidence type="ECO:0000313" key="4">
    <source>
        <dbReference type="Proteomes" id="UP000664521"/>
    </source>
</evidence>
<feature type="region of interest" description="Disordered" evidence="1">
    <location>
        <begin position="171"/>
        <end position="202"/>
    </location>
</feature>
<feature type="compositionally biased region" description="Low complexity" evidence="1">
    <location>
        <begin position="173"/>
        <end position="198"/>
    </location>
</feature>
<accession>A0A8H3ILK0</accession>
<sequence>MSKHFSDSSRADSRTRWDHGGLELDTRATENTDKHLDPMGVPQLKRPHEDNDIYLHEKEIHIEERERGQDSPSSVESPMDGGTMGGTTVVPETPCTPGKPCMHGNAPGIPCLYDRDVKTKVTADVVPVPPPEPKRGKICGLRRRNFWILFAVILAMIVAAAIIGGAIAGTKKTASSSTRPDTSPASPAASATPTPSDDNSLLSADVIADSPMNVISYTNPGAPTPQQKQAFRMYFQSVIGNIKETVSDAFVAYLPYRPIFTDAINNTGLATVTWLNLTDGEQSATIYYVDEKFNLQEKRKKFSDSLDWEQGTLNPILRLTVRGNVTLPDNDDNDPTNDWDGYRLAAVYSRKFAAGPQTRLFYRYQQLNGSSMIQELTWNQTGDTWLKSATFDDAWPTSHLAASIDESTNILRLFFSVGGKTLQEYWTDITTPDTAYQKGITLKNYLPHNNADISTVSLNGTTYLYHYSASAKAIRELQITGTPGNINEQYNSNESVVVSPALTSDLGNAVYQPLVAAKTDVVGLDPSLFVFWADMTAGMSEKGATEGGYTQINQIQRRRDDKQWSENPSIIQVPLGEDNTPPWDPNASSS</sequence>
<comment type="caution">
    <text evidence="3">The sequence shown here is derived from an EMBL/GenBank/DDBJ whole genome shotgun (WGS) entry which is preliminary data.</text>
</comment>
<evidence type="ECO:0008006" key="5">
    <source>
        <dbReference type="Google" id="ProtNLM"/>
    </source>
</evidence>
<feature type="region of interest" description="Disordered" evidence="1">
    <location>
        <begin position="1"/>
        <end position="49"/>
    </location>
</feature>
<evidence type="ECO:0000256" key="2">
    <source>
        <dbReference type="SAM" id="Phobius"/>
    </source>
</evidence>
<proteinExistence type="predicted"/>
<dbReference type="Gene3D" id="2.120.10.70">
    <property type="entry name" value="Fucose-specific lectin"/>
    <property type="match status" value="1"/>
</dbReference>